<feature type="compositionally biased region" description="Basic and acidic residues" evidence="4">
    <location>
        <begin position="222"/>
        <end position="238"/>
    </location>
</feature>
<dbReference type="SUPFAM" id="SSF46894">
    <property type="entry name" value="C-terminal effector domain of the bipartite response regulators"/>
    <property type="match status" value="1"/>
</dbReference>
<dbReference type="Pfam" id="PF00196">
    <property type="entry name" value="GerE"/>
    <property type="match status" value="1"/>
</dbReference>
<proteinExistence type="predicted"/>
<sequence length="257" mass="27441">MNDARGPHTGDDTATGPRLAAVDDHPMILHGIRACLAGSAPEVDWVGSAGNVDELPSRVTALPSVVLLDIELNDGSDVAANVHRLRAWGPRVMLFSREHRPVVVRRGIEAGALGLVLKEDPDAQLVEAIRAAHAGKAYVSSRLAHQIVHDRRGKLRLSERQLEVLELLARGFKPPAIARRLYLSEETVKTYRRRSIEAFAQNEGTGPASTAELVYRSMVDGHIDLDPTGTDTDRDPVTHTDAGGPGGPGASSADAAG</sequence>
<dbReference type="PRINTS" id="PR00038">
    <property type="entry name" value="HTHLUXR"/>
</dbReference>
<dbReference type="InterPro" id="IPR039420">
    <property type="entry name" value="WalR-like"/>
</dbReference>
<dbReference type="CDD" id="cd17535">
    <property type="entry name" value="REC_NarL-like"/>
    <property type="match status" value="1"/>
</dbReference>
<dbReference type="SUPFAM" id="SSF52172">
    <property type="entry name" value="CheY-like"/>
    <property type="match status" value="1"/>
</dbReference>
<evidence type="ECO:0000256" key="4">
    <source>
        <dbReference type="SAM" id="MobiDB-lite"/>
    </source>
</evidence>
<evidence type="ECO:0000259" key="5">
    <source>
        <dbReference type="PROSITE" id="PS50110"/>
    </source>
</evidence>
<dbReference type="Proteomes" id="UP000054011">
    <property type="component" value="Unassembled WGS sequence"/>
</dbReference>
<accession>A0A100YAL2</accession>
<dbReference type="CDD" id="cd06170">
    <property type="entry name" value="LuxR_C_like"/>
    <property type="match status" value="1"/>
</dbReference>
<dbReference type="InterPro" id="IPR016032">
    <property type="entry name" value="Sig_transdc_resp-reg_C-effctor"/>
</dbReference>
<evidence type="ECO:0000313" key="7">
    <source>
        <dbReference type="Proteomes" id="UP000054011"/>
    </source>
</evidence>
<dbReference type="InterPro" id="IPR058245">
    <property type="entry name" value="NreC/VraR/RcsB-like_REC"/>
</dbReference>
<dbReference type="EMBL" id="LNSV01000001">
    <property type="protein sequence ID" value="KUH40696.1"/>
    <property type="molecule type" value="Genomic_DNA"/>
</dbReference>
<dbReference type="GO" id="GO:0006355">
    <property type="term" value="P:regulation of DNA-templated transcription"/>
    <property type="evidence" value="ECO:0007669"/>
    <property type="project" value="InterPro"/>
</dbReference>
<dbReference type="SMART" id="SM00421">
    <property type="entry name" value="HTH_LUXR"/>
    <property type="match status" value="1"/>
</dbReference>
<reference evidence="6 7" key="1">
    <citation type="submission" date="2015-11" db="EMBL/GenBank/DDBJ databases">
        <title>Genome-wide analysis reveals the secondary metabolome in Streptomyces kanasensis ZX01.</title>
        <authorList>
            <person name="Zhang G."/>
            <person name="Han L."/>
            <person name="Feng J."/>
            <person name="Zhang X."/>
        </authorList>
    </citation>
    <scope>NUCLEOTIDE SEQUENCE [LARGE SCALE GENOMIC DNA]</scope>
    <source>
        <strain evidence="6 7">ZX01</strain>
    </source>
</reference>
<dbReference type="PANTHER" id="PTHR43214">
    <property type="entry name" value="TWO-COMPONENT RESPONSE REGULATOR"/>
    <property type="match status" value="1"/>
</dbReference>
<gene>
    <name evidence="6" type="ORF">ATE80_00465</name>
</gene>
<name>A0A100YAL2_9ACTN</name>
<dbReference type="PROSITE" id="PS50110">
    <property type="entry name" value="RESPONSE_REGULATORY"/>
    <property type="match status" value="1"/>
</dbReference>
<dbReference type="InterPro" id="IPR000792">
    <property type="entry name" value="Tscrpt_reg_LuxR_C"/>
</dbReference>
<dbReference type="InterPro" id="IPR011006">
    <property type="entry name" value="CheY-like_superfamily"/>
</dbReference>
<dbReference type="Gene3D" id="3.40.50.2300">
    <property type="match status" value="1"/>
</dbReference>
<dbReference type="STRING" id="936756.ATE80_00465"/>
<comment type="caution">
    <text evidence="6">The sequence shown here is derived from an EMBL/GenBank/DDBJ whole genome shotgun (WGS) entry which is preliminary data.</text>
</comment>
<keyword evidence="2" id="KW-0238">DNA-binding</keyword>
<dbReference type="Pfam" id="PF00072">
    <property type="entry name" value="Response_reg"/>
    <property type="match status" value="1"/>
</dbReference>
<feature type="region of interest" description="Disordered" evidence="4">
    <location>
        <begin position="222"/>
        <end position="257"/>
    </location>
</feature>
<dbReference type="GO" id="GO:0000160">
    <property type="term" value="P:phosphorelay signal transduction system"/>
    <property type="evidence" value="ECO:0007669"/>
    <property type="project" value="InterPro"/>
</dbReference>
<evidence type="ECO:0000313" key="6">
    <source>
        <dbReference type="EMBL" id="KUH40696.1"/>
    </source>
</evidence>
<organism evidence="6 7">
    <name type="scientific">Streptomyces kanasensis</name>
    <dbReference type="NCBI Taxonomy" id="936756"/>
    <lineage>
        <taxon>Bacteria</taxon>
        <taxon>Bacillati</taxon>
        <taxon>Actinomycetota</taxon>
        <taxon>Actinomycetes</taxon>
        <taxon>Kitasatosporales</taxon>
        <taxon>Streptomycetaceae</taxon>
        <taxon>Streptomyces</taxon>
    </lineage>
</organism>
<dbReference type="InterPro" id="IPR001789">
    <property type="entry name" value="Sig_transdc_resp-reg_receiver"/>
</dbReference>
<dbReference type="PANTHER" id="PTHR43214:SF43">
    <property type="entry name" value="TWO-COMPONENT RESPONSE REGULATOR"/>
    <property type="match status" value="1"/>
</dbReference>
<dbReference type="SMART" id="SM00448">
    <property type="entry name" value="REC"/>
    <property type="match status" value="1"/>
</dbReference>
<keyword evidence="1 3" id="KW-0597">Phosphoprotein</keyword>
<protein>
    <recommendedName>
        <fullName evidence="5">Response regulatory domain-containing protein</fullName>
    </recommendedName>
</protein>
<dbReference type="RefSeq" id="WP_058940045.1">
    <property type="nucleotide sequence ID" value="NZ_LNSV01000001.1"/>
</dbReference>
<dbReference type="GO" id="GO:0003677">
    <property type="term" value="F:DNA binding"/>
    <property type="evidence" value="ECO:0007669"/>
    <property type="project" value="UniProtKB-KW"/>
</dbReference>
<feature type="domain" description="Response regulatory" evidence="5">
    <location>
        <begin position="18"/>
        <end position="133"/>
    </location>
</feature>
<feature type="modified residue" description="4-aspartylphosphate" evidence="3">
    <location>
        <position position="69"/>
    </location>
</feature>
<evidence type="ECO:0000256" key="3">
    <source>
        <dbReference type="PROSITE-ProRule" id="PRU00169"/>
    </source>
</evidence>
<dbReference type="OrthoDB" id="3771852at2"/>
<dbReference type="AlphaFoldDB" id="A0A100YAL2"/>
<evidence type="ECO:0000256" key="1">
    <source>
        <dbReference type="ARBA" id="ARBA00022553"/>
    </source>
</evidence>
<keyword evidence="7" id="KW-1185">Reference proteome</keyword>
<evidence type="ECO:0000256" key="2">
    <source>
        <dbReference type="ARBA" id="ARBA00023125"/>
    </source>
</evidence>